<dbReference type="GO" id="GO:0005829">
    <property type="term" value="C:cytosol"/>
    <property type="evidence" value="ECO:0007669"/>
    <property type="project" value="TreeGrafter"/>
</dbReference>
<dbReference type="RefSeq" id="WP_133561416.1">
    <property type="nucleotide sequence ID" value="NZ_JAJGNH010000003.1"/>
</dbReference>
<proteinExistence type="predicted"/>
<keyword evidence="2" id="KW-0238">DNA-binding</keyword>
<dbReference type="InterPro" id="IPR036390">
    <property type="entry name" value="WH_DNA-bd_sf"/>
</dbReference>
<keyword evidence="3" id="KW-0804">Transcription</keyword>
<evidence type="ECO:0000259" key="4">
    <source>
        <dbReference type="PROSITE" id="PS50956"/>
    </source>
</evidence>
<dbReference type="CDD" id="cd00090">
    <property type="entry name" value="HTH_ARSR"/>
    <property type="match status" value="1"/>
</dbReference>
<dbReference type="PANTHER" id="PTHR30154">
    <property type="entry name" value="LEUCINE-RESPONSIVE REGULATORY PROTEIN"/>
    <property type="match status" value="1"/>
</dbReference>
<dbReference type="InterPro" id="IPR011991">
    <property type="entry name" value="ArsR-like_HTH"/>
</dbReference>
<dbReference type="InterPro" id="IPR000485">
    <property type="entry name" value="AsnC-type_HTH_dom"/>
</dbReference>
<keyword evidence="6" id="KW-1185">Reference proteome</keyword>
<evidence type="ECO:0000313" key="6">
    <source>
        <dbReference type="Proteomes" id="UP000295729"/>
    </source>
</evidence>
<dbReference type="Pfam" id="PF13412">
    <property type="entry name" value="HTH_24"/>
    <property type="match status" value="1"/>
</dbReference>
<dbReference type="SMART" id="SM00344">
    <property type="entry name" value="HTH_ASNC"/>
    <property type="match status" value="1"/>
</dbReference>
<protein>
    <submittedName>
        <fullName evidence="5">AsnC family transcriptional regulator</fullName>
    </submittedName>
</protein>
<dbReference type="Proteomes" id="UP000295729">
    <property type="component" value="Unassembled WGS sequence"/>
</dbReference>
<dbReference type="SUPFAM" id="SSF46785">
    <property type="entry name" value="Winged helix' DNA-binding domain"/>
    <property type="match status" value="1"/>
</dbReference>
<name>A0A4R6XB27_9GAMM</name>
<organism evidence="5 6">
    <name type="scientific">Marinomonas communis</name>
    <dbReference type="NCBI Taxonomy" id="28254"/>
    <lineage>
        <taxon>Bacteria</taxon>
        <taxon>Pseudomonadati</taxon>
        <taxon>Pseudomonadota</taxon>
        <taxon>Gammaproteobacteria</taxon>
        <taxon>Oceanospirillales</taxon>
        <taxon>Oceanospirillaceae</taxon>
        <taxon>Marinomonas</taxon>
    </lineage>
</organism>
<dbReference type="PANTHER" id="PTHR30154:SF34">
    <property type="entry name" value="TRANSCRIPTIONAL REGULATOR AZLB"/>
    <property type="match status" value="1"/>
</dbReference>
<dbReference type="Gene3D" id="1.10.10.10">
    <property type="entry name" value="Winged helix-like DNA-binding domain superfamily/Winged helix DNA-binding domain"/>
    <property type="match status" value="1"/>
</dbReference>
<dbReference type="PROSITE" id="PS50956">
    <property type="entry name" value="HTH_ASNC_2"/>
    <property type="match status" value="1"/>
</dbReference>
<dbReference type="GO" id="GO:0043565">
    <property type="term" value="F:sequence-specific DNA binding"/>
    <property type="evidence" value="ECO:0007669"/>
    <property type="project" value="InterPro"/>
</dbReference>
<dbReference type="Pfam" id="PF01037">
    <property type="entry name" value="AsnC_trans_reg"/>
    <property type="match status" value="1"/>
</dbReference>
<reference evidence="5 6" key="1">
    <citation type="submission" date="2019-03" db="EMBL/GenBank/DDBJ databases">
        <title>Genomic Encyclopedia of Type Strains, Phase IV (KMG-IV): sequencing the most valuable type-strain genomes for metagenomic binning, comparative biology and taxonomic classification.</title>
        <authorList>
            <person name="Goeker M."/>
        </authorList>
    </citation>
    <scope>NUCLEOTIDE SEQUENCE [LARGE SCALE GENOMIC DNA]</scope>
    <source>
        <strain evidence="5 6">DSM 5604</strain>
    </source>
</reference>
<dbReference type="InterPro" id="IPR019888">
    <property type="entry name" value="Tscrpt_reg_AsnC-like"/>
</dbReference>
<dbReference type="InterPro" id="IPR011008">
    <property type="entry name" value="Dimeric_a/b-barrel"/>
</dbReference>
<dbReference type="InterPro" id="IPR036388">
    <property type="entry name" value="WH-like_DNA-bd_sf"/>
</dbReference>
<feature type="domain" description="HTH asnC-type" evidence="4">
    <location>
        <begin position="4"/>
        <end position="65"/>
    </location>
</feature>
<dbReference type="Gene3D" id="3.30.70.920">
    <property type="match status" value="1"/>
</dbReference>
<evidence type="ECO:0000313" key="5">
    <source>
        <dbReference type="EMBL" id="TDR14073.1"/>
    </source>
</evidence>
<keyword evidence="1" id="KW-0805">Transcription regulation</keyword>
<dbReference type="EMBL" id="SNZA01000002">
    <property type="protein sequence ID" value="TDR14073.1"/>
    <property type="molecule type" value="Genomic_DNA"/>
</dbReference>
<dbReference type="GO" id="GO:0006355">
    <property type="term" value="P:regulation of DNA-templated transcription"/>
    <property type="evidence" value="ECO:0007669"/>
    <property type="project" value="UniProtKB-ARBA"/>
</dbReference>
<comment type="caution">
    <text evidence="5">The sequence shown here is derived from an EMBL/GenBank/DDBJ whole genome shotgun (WGS) entry which is preliminary data.</text>
</comment>
<dbReference type="PRINTS" id="PR00033">
    <property type="entry name" value="HTHASNC"/>
</dbReference>
<evidence type="ECO:0000256" key="3">
    <source>
        <dbReference type="ARBA" id="ARBA00023163"/>
    </source>
</evidence>
<dbReference type="InterPro" id="IPR019887">
    <property type="entry name" value="Tscrpt_reg_AsnC/Lrp_C"/>
</dbReference>
<dbReference type="OrthoDB" id="8590699at2"/>
<sequence>MNALDRIDRNILMQLQQDSRLTNVQLAAQVGLSPPACLKRVKRLTEEGYISRQVALVAPHKLGPMLHMVVEVFMERDHKQLFQEFVKSIQATPEIKQCYQVTGEVDFVLIVMVRDMEAYEKLCDRLLYSNPNVRKFRTLISMKRDKFETAIELE</sequence>
<dbReference type="InterPro" id="IPR019885">
    <property type="entry name" value="Tscrpt_reg_HTH_AsnC-type_CS"/>
</dbReference>
<dbReference type="AlphaFoldDB" id="A0A4R6XB27"/>
<dbReference type="GO" id="GO:0043200">
    <property type="term" value="P:response to amino acid"/>
    <property type="evidence" value="ECO:0007669"/>
    <property type="project" value="TreeGrafter"/>
</dbReference>
<evidence type="ECO:0000256" key="1">
    <source>
        <dbReference type="ARBA" id="ARBA00023015"/>
    </source>
</evidence>
<evidence type="ECO:0000256" key="2">
    <source>
        <dbReference type="ARBA" id="ARBA00023125"/>
    </source>
</evidence>
<dbReference type="SUPFAM" id="SSF54909">
    <property type="entry name" value="Dimeric alpha+beta barrel"/>
    <property type="match status" value="1"/>
</dbReference>
<accession>A0A4R6XB27</accession>
<dbReference type="PROSITE" id="PS00519">
    <property type="entry name" value="HTH_ASNC_1"/>
    <property type="match status" value="1"/>
</dbReference>
<gene>
    <name evidence="5" type="ORF">C8D85_1606</name>
</gene>